<evidence type="ECO:0000313" key="3">
    <source>
        <dbReference type="Proteomes" id="UP000671828"/>
    </source>
</evidence>
<dbReference type="InterPro" id="IPR027396">
    <property type="entry name" value="DsrEFH-like"/>
</dbReference>
<gene>
    <name evidence="2" type="ORF">J7S33_06455</name>
    <name evidence="1" type="ORF">JOE68_001239</name>
</gene>
<reference evidence="2" key="2">
    <citation type="submission" date="2021-04" db="EMBL/GenBank/DDBJ databases">
        <title>Saccharothrix algeriensis WGS.</title>
        <authorList>
            <person name="Stuskova K."/>
            <person name="Hakalova E."/>
            <person name="Tebbal A.B."/>
            <person name="Eichmeier A."/>
        </authorList>
    </citation>
    <scope>NUCLEOTIDE SEQUENCE</scope>
    <source>
        <strain evidence="2">NRRL B-24137</strain>
    </source>
</reference>
<dbReference type="EMBL" id="JAFBCL010000001">
    <property type="protein sequence ID" value="MBM7810374.1"/>
    <property type="molecule type" value="Genomic_DNA"/>
</dbReference>
<protein>
    <submittedName>
        <fullName evidence="1">Peroxiredoxin</fullName>
    </submittedName>
</protein>
<dbReference type="Proteomes" id="UP001195724">
    <property type="component" value="Unassembled WGS sequence"/>
</dbReference>
<evidence type="ECO:0000313" key="1">
    <source>
        <dbReference type="EMBL" id="MBM7810374.1"/>
    </source>
</evidence>
<reference evidence="1 4" key="1">
    <citation type="submission" date="2021-01" db="EMBL/GenBank/DDBJ databases">
        <title>Sequencing the genomes of 1000 actinobacteria strains.</title>
        <authorList>
            <person name="Klenk H.-P."/>
        </authorList>
    </citation>
    <scope>NUCLEOTIDE SEQUENCE [LARGE SCALE GENOMIC DNA]</scope>
    <source>
        <strain evidence="1 4">DSM 44581</strain>
    </source>
</reference>
<evidence type="ECO:0000313" key="4">
    <source>
        <dbReference type="Proteomes" id="UP001195724"/>
    </source>
</evidence>
<dbReference type="EMBL" id="CP072788">
    <property type="protein sequence ID" value="QTR04512.1"/>
    <property type="molecule type" value="Genomic_DNA"/>
</dbReference>
<evidence type="ECO:0000313" key="2">
    <source>
        <dbReference type="EMBL" id="QTR04512.1"/>
    </source>
</evidence>
<organism evidence="2 3">
    <name type="scientific">Saccharothrix algeriensis</name>
    <dbReference type="NCBI Taxonomy" id="173560"/>
    <lineage>
        <taxon>Bacteria</taxon>
        <taxon>Bacillati</taxon>
        <taxon>Actinomycetota</taxon>
        <taxon>Actinomycetes</taxon>
        <taxon>Pseudonocardiales</taxon>
        <taxon>Pseudonocardiaceae</taxon>
        <taxon>Saccharothrix</taxon>
    </lineage>
</organism>
<dbReference type="AlphaFoldDB" id="A0A8T8I147"/>
<dbReference type="Proteomes" id="UP000671828">
    <property type="component" value="Chromosome"/>
</dbReference>
<name>A0A8T8I147_9PSEU</name>
<accession>A0A8T8I147</accession>
<dbReference type="SUPFAM" id="SSF75169">
    <property type="entry name" value="DsrEFH-like"/>
    <property type="match status" value="1"/>
</dbReference>
<proteinExistence type="predicted"/>
<sequence length="108" mass="11284">MSTYLMIETQGPWAGPGCARFLADAADLLAAGDRVCLFLLQDGVTAAVGTTLSEVDGLLAAGATVWVDRFSVDQRALTAAARPAGVELVDVDRVASALLDPDVRAVWH</sequence>
<dbReference type="Gene3D" id="3.40.1260.10">
    <property type="entry name" value="DsrEFH-like"/>
    <property type="match status" value="1"/>
</dbReference>
<dbReference type="RefSeq" id="WP_204841353.1">
    <property type="nucleotide sequence ID" value="NZ_JAFBCL010000001.1"/>
</dbReference>
<keyword evidence="4" id="KW-1185">Reference proteome</keyword>